<dbReference type="AlphaFoldDB" id="A0A382GKN8"/>
<sequence length="41" mass="4750">LAIKLVRCTRFYFLEECPFPLRTLWPTLSGRRPGATNLLKA</sequence>
<gene>
    <name evidence="1" type="ORF">METZ01_LOCUS228188</name>
</gene>
<organism evidence="1">
    <name type="scientific">marine metagenome</name>
    <dbReference type="NCBI Taxonomy" id="408172"/>
    <lineage>
        <taxon>unclassified sequences</taxon>
        <taxon>metagenomes</taxon>
        <taxon>ecological metagenomes</taxon>
    </lineage>
</organism>
<accession>A0A382GKN8</accession>
<evidence type="ECO:0000313" key="1">
    <source>
        <dbReference type="EMBL" id="SVB75334.1"/>
    </source>
</evidence>
<feature type="non-terminal residue" evidence="1">
    <location>
        <position position="1"/>
    </location>
</feature>
<name>A0A382GKN8_9ZZZZ</name>
<proteinExistence type="predicted"/>
<protein>
    <submittedName>
        <fullName evidence="1">Uncharacterized protein</fullName>
    </submittedName>
</protein>
<dbReference type="EMBL" id="UINC01055912">
    <property type="protein sequence ID" value="SVB75334.1"/>
    <property type="molecule type" value="Genomic_DNA"/>
</dbReference>
<reference evidence="1" key="1">
    <citation type="submission" date="2018-05" db="EMBL/GenBank/DDBJ databases">
        <authorList>
            <person name="Lanie J.A."/>
            <person name="Ng W.-L."/>
            <person name="Kazmierczak K.M."/>
            <person name="Andrzejewski T.M."/>
            <person name="Davidsen T.M."/>
            <person name="Wayne K.J."/>
            <person name="Tettelin H."/>
            <person name="Glass J.I."/>
            <person name="Rusch D."/>
            <person name="Podicherti R."/>
            <person name="Tsui H.-C.T."/>
            <person name="Winkler M.E."/>
        </authorList>
    </citation>
    <scope>NUCLEOTIDE SEQUENCE</scope>
</reference>